<keyword evidence="3" id="KW-1185">Reference proteome</keyword>
<feature type="compositionally biased region" description="Basic residues" evidence="1">
    <location>
        <begin position="305"/>
        <end position="316"/>
    </location>
</feature>
<proteinExistence type="predicted"/>
<gene>
    <name evidence="2" type="ORF">TKK_019099</name>
</gene>
<dbReference type="AlphaFoldDB" id="A0ABD2VXY2"/>
<dbReference type="EMBL" id="JBJJXI010000158">
    <property type="protein sequence ID" value="KAL3385321.1"/>
    <property type="molecule type" value="Genomic_DNA"/>
</dbReference>
<sequence>MFECIFDAIHILPIDKTLSTSRSGGLPPQRTSIRMRCNTILQRRRCGDYIVILHRRSKFYIGPARGQFFDRRPSETLCFLYGMMSGQTTWEHELCIQQTPAIAEHAISNSPQYNIWCIKSNEIFVLLLSFTLKIIYNARNADEDDEYRSKKAGDGDHGDGEKETMSKTGSRSNLTSKYGMHSLVNMYSDATARAGPCCNTSVGIFPRRRFPRDKEKNIIHSLCRANKIDSHAGSHVTHRKSRKRRRKEDARRYVNMEPKCASAATASCLRHMLSSRALYTTKRFKYVLSTSDGCFNARDRDRTRQTRNHSPPRRCR</sequence>
<comment type="caution">
    <text evidence="2">The sequence shown here is derived from an EMBL/GenBank/DDBJ whole genome shotgun (WGS) entry which is preliminary data.</text>
</comment>
<evidence type="ECO:0000313" key="2">
    <source>
        <dbReference type="EMBL" id="KAL3385321.1"/>
    </source>
</evidence>
<feature type="compositionally biased region" description="Basic and acidic residues" evidence="1">
    <location>
        <begin position="147"/>
        <end position="165"/>
    </location>
</feature>
<evidence type="ECO:0000256" key="1">
    <source>
        <dbReference type="SAM" id="MobiDB-lite"/>
    </source>
</evidence>
<feature type="compositionally biased region" description="Basic residues" evidence="1">
    <location>
        <begin position="236"/>
        <end position="246"/>
    </location>
</feature>
<feature type="region of interest" description="Disordered" evidence="1">
    <location>
        <begin position="145"/>
        <end position="174"/>
    </location>
</feature>
<organism evidence="2 3">
    <name type="scientific">Trichogramma kaykai</name>
    <dbReference type="NCBI Taxonomy" id="54128"/>
    <lineage>
        <taxon>Eukaryota</taxon>
        <taxon>Metazoa</taxon>
        <taxon>Ecdysozoa</taxon>
        <taxon>Arthropoda</taxon>
        <taxon>Hexapoda</taxon>
        <taxon>Insecta</taxon>
        <taxon>Pterygota</taxon>
        <taxon>Neoptera</taxon>
        <taxon>Endopterygota</taxon>
        <taxon>Hymenoptera</taxon>
        <taxon>Apocrita</taxon>
        <taxon>Proctotrupomorpha</taxon>
        <taxon>Chalcidoidea</taxon>
        <taxon>Trichogrammatidae</taxon>
        <taxon>Trichogramma</taxon>
    </lineage>
</organism>
<protein>
    <submittedName>
        <fullName evidence="2">Uncharacterized protein</fullName>
    </submittedName>
</protein>
<accession>A0ABD2VXY2</accession>
<evidence type="ECO:0000313" key="3">
    <source>
        <dbReference type="Proteomes" id="UP001627154"/>
    </source>
</evidence>
<reference evidence="2 3" key="1">
    <citation type="journal article" date="2024" name="bioRxiv">
        <title>A reference genome for Trichogramma kaykai: A tiny desert-dwelling parasitoid wasp with competing sex-ratio distorters.</title>
        <authorList>
            <person name="Culotta J."/>
            <person name="Lindsey A.R."/>
        </authorList>
    </citation>
    <scope>NUCLEOTIDE SEQUENCE [LARGE SCALE GENOMIC DNA]</scope>
    <source>
        <strain evidence="2 3">KSX58</strain>
    </source>
</reference>
<feature type="region of interest" description="Disordered" evidence="1">
    <location>
        <begin position="297"/>
        <end position="316"/>
    </location>
</feature>
<name>A0ABD2VXY2_9HYME</name>
<feature type="region of interest" description="Disordered" evidence="1">
    <location>
        <begin position="231"/>
        <end position="251"/>
    </location>
</feature>
<dbReference type="Proteomes" id="UP001627154">
    <property type="component" value="Unassembled WGS sequence"/>
</dbReference>